<sequence length="943" mass="106526">MDPIAAVSLVAAVCQLIDFGGKITSKTYEIYTSASNSLAVDNELAQVASQILDLSEKLRPGLSDEIVSICYTQDEQALADICKSCNDVAMELFKKLDKLKTSNDGSKWSSFRKAIRHAWSEKELEELSGRPIGAPWSFGAKCSYYFENLETHFDDFSQGLQEIARIATTLEEHQTEASRQLQDHTVVITQVLSKSEEINEHHHKETRESIIQAIHDMGTPSGRRQSIQKFPGIIPALKVAERDMTLACEMSILKGLTFSTITDRYDDVGEAHLQTFEWIFERRPLNNGKQNIRASETKKWSNFVDWLRSGQGIYWINGKAASGKSTLMRYIYDHGQTHKELCAWSNGDDIHTQILGVSKVIDEFAPTLSKIKQAFMRLVKQTTIPVKFCLFVDGLDEYDGNYKDIVDFFELITLSPSVKACISSRPLLVYEEAFGGFPSLRLQDLTFQDIELYTTEKLQKNSKFQKLSLEEPERAPILIQEIVTKADGVFLWVKLVVNSLLTGLRNRDDVSILQQRLRVLPSDLEHLYEHMLKFRIESIYENQSSQIFQLVYAVDKPHTTLSLALALDENLHRTICAGLLEIRGVHKESGSMGTVQYMHRTVRDFFMIPRTWSFVLAATAQSNFRPQYSVLKSILLHHRLVSTRYLGPSLFATAKQVLKAAQEVCSDVEDPNDSCELLLNTLNNTLNAEYHGKGFLNSDPPHWSGLVDIEHPRQWPDSFTSAAVQYGLLSYVENQLDRRKEALLKKNGRPLLDIALSIHSCAISVPLPTRRDIATLLLKAGADPNQLVGSFTVWQNFLLSATASVFPNEDLMMFLEIQEELVAHGASFVGVVFTVAEQYRWCRNIRSLWHKLAPERTERLMISIQVDNSVAPQVSLETPLNSPLSPPATPLTPPTPTATEIGLTHATISRQNETCGKINDENPKVKQGRSFTQKIREWRKSKT</sequence>
<dbReference type="Pfam" id="PF24883">
    <property type="entry name" value="NPHP3_N"/>
    <property type="match status" value="1"/>
</dbReference>
<evidence type="ECO:0000313" key="6">
    <source>
        <dbReference type="Proteomes" id="UP000016922"/>
    </source>
</evidence>
<protein>
    <recommendedName>
        <fullName evidence="7">NACHT domain-containing protein</fullName>
    </recommendedName>
</protein>
<dbReference type="SUPFAM" id="SSF52540">
    <property type="entry name" value="P-loop containing nucleoside triphosphate hydrolases"/>
    <property type="match status" value="1"/>
</dbReference>
<evidence type="ECO:0000259" key="3">
    <source>
        <dbReference type="Pfam" id="PF24883"/>
    </source>
</evidence>
<dbReference type="HOGENOM" id="CLU_002341_6_1_1"/>
<dbReference type="Gene3D" id="3.40.50.300">
    <property type="entry name" value="P-loop containing nucleotide triphosphate hydrolases"/>
    <property type="match status" value="1"/>
</dbReference>
<dbReference type="AlphaFoldDB" id="S3CUF8"/>
<feature type="domain" description="DUF7791" evidence="4">
    <location>
        <begin position="574"/>
        <end position="640"/>
    </location>
</feature>
<dbReference type="InterPro" id="IPR027417">
    <property type="entry name" value="P-loop_NTPase"/>
</dbReference>
<feature type="domain" description="Nephrocystin 3-like N-terminal" evidence="3">
    <location>
        <begin position="301"/>
        <end position="343"/>
    </location>
</feature>
<dbReference type="OrthoDB" id="443402at2759"/>
<dbReference type="eggNOG" id="ENOG502SHWY">
    <property type="taxonomic scope" value="Eukaryota"/>
</dbReference>
<dbReference type="PANTHER" id="PTHR10039:SF5">
    <property type="entry name" value="NACHT DOMAIN-CONTAINING PROTEIN"/>
    <property type="match status" value="1"/>
</dbReference>
<dbReference type="InterPro" id="IPR056884">
    <property type="entry name" value="NPHP3-like_N"/>
</dbReference>
<keyword evidence="6" id="KW-1185">Reference proteome</keyword>
<feature type="region of interest" description="Disordered" evidence="2">
    <location>
        <begin position="915"/>
        <end position="943"/>
    </location>
</feature>
<dbReference type="PANTHER" id="PTHR10039">
    <property type="entry name" value="AMELOGENIN"/>
    <property type="match status" value="1"/>
</dbReference>
<evidence type="ECO:0000259" key="4">
    <source>
        <dbReference type="Pfam" id="PF25053"/>
    </source>
</evidence>
<dbReference type="EMBL" id="KE145366">
    <property type="protein sequence ID" value="EPE30047.1"/>
    <property type="molecule type" value="Genomic_DNA"/>
</dbReference>
<dbReference type="Pfam" id="PF25053">
    <property type="entry name" value="DUF7791"/>
    <property type="match status" value="1"/>
</dbReference>
<keyword evidence="1" id="KW-0677">Repeat</keyword>
<dbReference type="RefSeq" id="XP_008082943.1">
    <property type="nucleotide sequence ID" value="XM_008084752.1"/>
</dbReference>
<organism evidence="5 6">
    <name type="scientific">Glarea lozoyensis (strain ATCC 20868 / MF5171)</name>
    <dbReference type="NCBI Taxonomy" id="1116229"/>
    <lineage>
        <taxon>Eukaryota</taxon>
        <taxon>Fungi</taxon>
        <taxon>Dikarya</taxon>
        <taxon>Ascomycota</taxon>
        <taxon>Pezizomycotina</taxon>
        <taxon>Leotiomycetes</taxon>
        <taxon>Helotiales</taxon>
        <taxon>Helotiaceae</taxon>
        <taxon>Glarea</taxon>
    </lineage>
</organism>
<evidence type="ECO:0000256" key="2">
    <source>
        <dbReference type="SAM" id="MobiDB-lite"/>
    </source>
</evidence>
<dbReference type="KEGG" id="glz:GLAREA_13095"/>
<evidence type="ECO:0000313" key="5">
    <source>
        <dbReference type="EMBL" id="EPE30047.1"/>
    </source>
</evidence>
<gene>
    <name evidence="5" type="ORF">GLAREA_13095</name>
</gene>
<dbReference type="InterPro" id="IPR056693">
    <property type="entry name" value="DUF7791"/>
</dbReference>
<evidence type="ECO:0008006" key="7">
    <source>
        <dbReference type="Google" id="ProtNLM"/>
    </source>
</evidence>
<dbReference type="GeneID" id="19472135"/>
<proteinExistence type="predicted"/>
<evidence type="ECO:0000256" key="1">
    <source>
        <dbReference type="ARBA" id="ARBA00022737"/>
    </source>
</evidence>
<dbReference type="Proteomes" id="UP000016922">
    <property type="component" value="Unassembled WGS sequence"/>
</dbReference>
<accession>S3CUF8</accession>
<reference evidence="5 6" key="1">
    <citation type="journal article" date="2013" name="BMC Genomics">
        <title>Genomics-driven discovery of the pneumocandin biosynthetic gene cluster in the fungus Glarea lozoyensis.</title>
        <authorList>
            <person name="Chen L."/>
            <person name="Yue Q."/>
            <person name="Zhang X."/>
            <person name="Xiang M."/>
            <person name="Wang C."/>
            <person name="Li S."/>
            <person name="Che Y."/>
            <person name="Ortiz-Lopez F.J."/>
            <person name="Bills G.F."/>
            <person name="Liu X."/>
            <person name="An Z."/>
        </authorList>
    </citation>
    <scope>NUCLEOTIDE SEQUENCE [LARGE SCALE GENOMIC DNA]</scope>
    <source>
        <strain evidence="6">ATCC 20868 / MF5171</strain>
    </source>
</reference>
<feature type="compositionally biased region" description="Basic and acidic residues" evidence="2">
    <location>
        <begin position="934"/>
        <end position="943"/>
    </location>
</feature>
<name>S3CUF8_GLAL2</name>